<dbReference type="PRINTS" id="PR00032">
    <property type="entry name" value="HTHARAC"/>
</dbReference>
<accession>A0ABX8UWF6</accession>
<sequence>MKANTTSYAWNGKPIDRQAWIGALSKRGWLCSLDVSQLGRSAMDIGHAGQADIINIDAAWQRLTPGTQRSIDPWETEYLIVKAVKSGVVSIEQRGRTMTFGPGDIAVLDPQHVFTVSLRDPARFSALRVPKPVFRERGLRSSFPAILHPDPASADVCAVRDVLLNLTAQGGKASEALLARLGGQCIDLFDVLIDSGDEPGSHRADAITVRRAKQLIARDLGDLELNVERIADGLHMSVSSLTRAFQATGLSTMRYVWSMRLEQAARRLLADASHGTIKRIAYECGFASHAHFSRMFKARYQMTPREYAINRGRARAAETANQPEAD</sequence>
<keyword evidence="1" id="KW-0805">Transcription regulation</keyword>
<keyword evidence="2" id="KW-0238">DNA-binding</keyword>
<dbReference type="SUPFAM" id="SSF46689">
    <property type="entry name" value="Homeodomain-like"/>
    <property type="match status" value="1"/>
</dbReference>
<reference evidence="5 6" key="1">
    <citation type="submission" date="2021-07" db="EMBL/GenBank/DDBJ databases">
        <title>Paraburkholderia edwinii protects Aspergillus sp. from phenazines by acting as a toxin sponge.</title>
        <authorList>
            <person name="Dahlstrom K.M."/>
            <person name="Newman D.K."/>
        </authorList>
    </citation>
    <scope>NUCLEOTIDE SEQUENCE [LARGE SCALE GENOMIC DNA]</scope>
    <source>
        <strain evidence="5 6">Pe01</strain>
    </source>
</reference>
<dbReference type="Pfam" id="PF14525">
    <property type="entry name" value="AraC_binding_2"/>
    <property type="match status" value="1"/>
</dbReference>
<dbReference type="Gene3D" id="1.10.10.60">
    <property type="entry name" value="Homeodomain-like"/>
    <property type="match status" value="1"/>
</dbReference>
<dbReference type="PANTHER" id="PTHR46796">
    <property type="entry name" value="HTH-TYPE TRANSCRIPTIONAL ACTIVATOR RHAS-RELATED"/>
    <property type="match status" value="1"/>
</dbReference>
<dbReference type="SMART" id="SM00342">
    <property type="entry name" value="HTH_ARAC"/>
    <property type="match status" value="1"/>
</dbReference>
<dbReference type="InterPro" id="IPR035418">
    <property type="entry name" value="AraC-bd_2"/>
</dbReference>
<dbReference type="InterPro" id="IPR050204">
    <property type="entry name" value="AraC_XylS_family_regulators"/>
</dbReference>
<evidence type="ECO:0000313" key="5">
    <source>
        <dbReference type="EMBL" id="QYD73338.1"/>
    </source>
</evidence>
<evidence type="ECO:0000259" key="4">
    <source>
        <dbReference type="PROSITE" id="PS01124"/>
    </source>
</evidence>
<protein>
    <submittedName>
        <fullName evidence="5">AraC family transcriptional regulator</fullName>
    </submittedName>
</protein>
<dbReference type="Proteomes" id="UP000826462">
    <property type="component" value="Chromosome 2"/>
</dbReference>
<organism evidence="5 6">
    <name type="scientific">Paraburkholderia edwinii</name>
    <dbReference type="NCBI Taxonomy" id="2861782"/>
    <lineage>
        <taxon>Bacteria</taxon>
        <taxon>Pseudomonadati</taxon>
        <taxon>Pseudomonadota</taxon>
        <taxon>Betaproteobacteria</taxon>
        <taxon>Burkholderiales</taxon>
        <taxon>Burkholderiaceae</taxon>
        <taxon>Paraburkholderia</taxon>
    </lineage>
</organism>
<dbReference type="PROSITE" id="PS01124">
    <property type="entry name" value="HTH_ARAC_FAMILY_2"/>
    <property type="match status" value="1"/>
</dbReference>
<dbReference type="PROSITE" id="PS00041">
    <property type="entry name" value="HTH_ARAC_FAMILY_1"/>
    <property type="match status" value="1"/>
</dbReference>
<dbReference type="InterPro" id="IPR018062">
    <property type="entry name" value="HTH_AraC-typ_CS"/>
</dbReference>
<dbReference type="RefSeq" id="WP_219803077.1">
    <property type="nucleotide sequence ID" value="NZ_CP080096.1"/>
</dbReference>
<dbReference type="EMBL" id="CP080096">
    <property type="protein sequence ID" value="QYD73338.1"/>
    <property type="molecule type" value="Genomic_DNA"/>
</dbReference>
<proteinExistence type="predicted"/>
<dbReference type="InterPro" id="IPR020449">
    <property type="entry name" value="Tscrpt_reg_AraC-type_HTH"/>
</dbReference>
<gene>
    <name evidence="5" type="ORF">KZJ38_27270</name>
</gene>
<dbReference type="Pfam" id="PF12833">
    <property type="entry name" value="HTH_18"/>
    <property type="match status" value="1"/>
</dbReference>
<name>A0ABX8UWF6_9BURK</name>
<dbReference type="InterPro" id="IPR018060">
    <property type="entry name" value="HTH_AraC"/>
</dbReference>
<dbReference type="PANTHER" id="PTHR46796:SF6">
    <property type="entry name" value="ARAC SUBFAMILY"/>
    <property type="match status" value="1"/>
</dbReference>
<keyword evidence="3" id="KW-0804">Transcription</keyword>
<keyword evidence="6" id="KW-1185">Reference proteome</keyword>
<evidence type="ECO:0000256" key="2">
    <source>
        <dbReference type="ARBA" id="ARBA00023125"/>
    </source>
</evidence>
<feature type="domain" description="HTH araC/xylS-type" evidence="4">
    <location>
        <begin position="210"/>
        <end position="310"/>
    </location>
</feature>
<evidence type="ECO:0000256" key="1">
    <source>
        <dbReference type="ARBA" id="ARBA00023015"/>
    </source>
</evidence>
<evidence type="ECO:0000256" key="3">
    <source>
        <dbReference type="ARBA" id="ARBA00023163"/>
    </source>
</evidence>
<evidence type="ECO:0000313" key="6">
    <source>
        <dbReference type="Proteomes" id="UP000826462"/>
    </source>
</evidence>
<dbReference type="InterPro" id="IPR009057">
    <property type="entry name" value="Homeodomain-like_sf"/>
</dbReference>